<dbReference type="GO" id="GO:0051707">
    <property type="term" value="P:response to other organism"/>
    <property type="evidence" value="ECO:0007669"/>
    <property type="project" value="UniProtKB-ARBA"/>
</dbReference>
<feature type="compositionally biased region" description="Polar residues" evidence="7">
    <location>
        <begin position="243"/>
        <end position="254"/>
    </location>
</feature>
<dbReference type="InterPro" id="IPR058922">
    <property type="entry name" value="WHD_DRP"/>
</dbReference>
<evidence type="ECO:0000256" key="2">
    <source>
        <dbReference type="ARBA" id="ARBA00022614"/>
    </source>
</evidence>
<evidence type="ECO:0000256" key="3">
    <source>
        <dbReference type="ARBA" id="ARBA00022737"/>
    </source>
</evidence>
<dbReference type="GO" id="GO:0043531">
    <property type="term" value="F:ADP binding"/>
    <property type="evidence" value="ECO:0007669"/>
    <property type="project" value="InterPro"/>
</dbReference>
<protein>
    <submittedName>
        <fullName evidence="12">Disease resistance protein RPS5</fullName>
    </submittedName>
</protein>
<sequence length="1272" mass="144925">MVGPELTVGGWFATSIIRNVMDKARSALGSNHALQTEIENRLTDLEKNSLPLLDAIFEEASKSPIKNRGLIKWMDNLRNEAYKIRDGLDYLEAKRFRESLKGKNKVTKFGYSTGKYLKTLIFSDSELEAFKSAVDEFCKIFMRLPEFINLLHEHRTTATTEHNNTNRWETSSYLDPDAMIFGRDTEIYFILDIILNCQLVCFPNGNQDERERRESTSEVGREGKFQERGKIKSSEVGREGTSQKKSYIKSSEIAQSKKEKSTESEQNSVCISDWKLPVLPIYGLGGVGKTTIAKIVYNNKEVVEGFDLRVWVYISKKFDVKIIMKNIVESVQGSIATGENLDSLSKQTIKCKLIKTITNKRFFLVLDDVHDHDGIESILSEDLFPILRNGAPGSFVLITTQSEPVAKTIGNMPNIISLDVLEPEWFLLLFKYYAFGELFSFDKESGSSSISCKNNTAKAQLNNLTEVELSDLESIATKIAEKLHGLPLAGRVIGKMLYTKLDKSHWNKTLKSNWWDDESTSREILASLSIGYKDLDPDVQQCFRFCSIFPKHYEFDRNTLVQMWMAHDDDFIQPNLGDLYKMETRLENIGKDRFDKLVERSFFQPTVNDGKYVMHDLIRELAIAVSQKQKFYHVESLHDKIPKVTHHMGIYCDGSYMKEKITLFNPVDTNLKTLILFGNLRDISEQSFSNFVGKSKGLRLLDLSNAKMMPQPSKEKTKSRPRASKHIVSSSNRYMPMLVDNICQLSHLRFLDLSFSDAHFLPNEFCQLYHLQVLDLRGLNFLELPKHMNKLVNLRHLYGSANTLSRISGIGKLTNLQELKEFCIRESNGHRISELRDMNEISGHLLLSNLENVSTKEEAATCQLDKKRYLKSLELTFITSRLPGHVRLELEVLEALKPSPSVEMLTISGGRGDSLPGWLCSTQSGFSNLKCIKVSDCELTALPAFGELPFLEILIFNTLHFVEMVGDEFYGRSCVVFPSLKELQFSGMSRWRTWSDAPAGKKSFPVLKKIHLHFSNFVQIPVTIFTSSVAEFTLLLPPGNFNNIETVMQRMPHLNHLSITGVLDDVSIDCTGLRLLEVLCLKNVRHIHFLGGIKSLVNLRKLDMAGFNEIRELFEEEEENHGTCQENRLLTSLNLNYLSHSHKSYYGILPLAGRLGYLRSLLIRSSPVTEYAEEEGSWFSQLTSLETLKFYGCSELRGLPSTLPLLTKLKKLTIANCPKISSLPEFGLPPYLTELYITGCSDELVRRCQPKPDQGDDWWKISHIPHILIKQR</sequence>
<keyword evidence="2" id="KW-0433">Leucine-rich repeat</keyword>
<evidence type="ECO:0000313" key="12">
    <source>
        <dbReference type="EMBL" id="KAJ4813226.1"/>
    </source>
</evidence>
<feature type="domain" description="R13L1/DRL21-like LRR repeat region" evidence="11">
    <location>
        <begin position="832"/>
        <end position="956"/>
    </location>
</feature>
<evidence type="ECO:0000256" key="4">
    <source>
        <dbReference type="ARBA" id="ARBA00022741"/>
    </source>
</evidence>
<evidence type="ECO:0000256" key="5">
    <source>
        <dbReference type="ARBA" id="ARBA00022821"/>
    </source>
</evidence>
<dbReference type="InterPro" id="IPR032675">
    <property type="entry name" value="LRR_dom_sf"/>
</dbReference>
<keyword evidence="5" id="KW-0611">Plant defense</keyword>
<reference evidence="12" key="1">
    <citation type="submission" date="2022-08" db="EMBL/GenBank/DDBJ databases">
        <authorList>
            <person name="Marques A."/>
        </authorList>
    </citation>
    <scope>NUCLEOTIDE SEQUENCE</scope>
    <source>
        <strain evidence="12">RhyPub2mFocal</strain>
        <tissue evidence="12">Leaves</tissue>
    </source>
</reference>
<gene>
    <name evidence="12" type="ORF">LUZ62_025792</name>
</gene>
<dbReference type="PRINTS" id="PR00364">
    <property type="entry name" value="DISEASERSIST"/>
</dbReference>
<dbReference type="SUPFAM" id="SSF52058">
    <property type="entry name" value="L domain-like"/>
    <property type="match status" value="2"/>
</dbReference>
<proteinExistence type="inferred from homology"/>
<dbReference type="InterPro" id="IPR027417">
    <property type="entry name" value="P-loop_NTPase"/>
</dbReference>
<organism evidence="12 13">
    <name type="scientific">Rhynchospora pubera</name>
    <dbReference type="NCBI Taxonomy" id="906938"/>
    <lineage>
        <taxon>Eukaryota</taxon>
        <taxon>Viridiplantae</taxon>
        <taxon>Streptophyta</taxon>
        <taxon>Embryophyta</taxon>
        <taxon>Tracheophyta</taxon>
        <taxon>Spermatophyta</taxon>
        <taxon>Magnoliopsida</taxon>
        <taxon>Liliopsida</taxon>
        <taxon>Poales</taxon>
        <taxon>Cyperaceae</taxon>
        <taxon>Cyperoideae</taxon>
        <taxon>Rhynchosporeae</taxon>
        <taxon>Rhynchospora</taxon>
    </lineage>
</organism>
<dbReference type="Gene3D" id="1.10.10.10">
    <property type="entry name" value="Winged helix-like DNA-binding domain superfamily/Winged helix DNA-binding domain"/>
    <property type="match status" value="1"/>
</dbReference>
<feature type="domain" description="NB-ARC" evidence="8">
    <location>
        <begin position="278"/>
        <end position="435"/>
    </location>
</feature>
<accession>A0AAV8HBZ1</accession>
<feature type="domain" description="Disease resistance N-terminal" evidence="9">
    <location>
        <begin position="17"/>
        <end position="105"/>
    </location>
</feature>
<evidence type="ECO:0000259" key="10">
    <source>
        <dbReference type="Pfam" id="PF23559"/>
    </source>
</evidence>
<dbReference type="Pfam" id="PF00931">
    <property type="entry name" value="NB-ARC"/>
    <property type="match status" value="1"/>
</dbReference>
<comment type="caution">
    <text evidence="12">The sequence shown here is derived from an EMBL/GenBank/DDBJ whole genome shotgun (WGS) entry which is preliminary data.</text>
</comment>
<dbReference type="AlphaFoldDB" id="A0AAV8HBZ1"/>
<evidence type="ECO:0000256" key="6">
    <source>
        <dbReference type="ARBA" id="ARBA00022840"/>
    </source>
</evidence>
<evidence type="ECO:0000313" key="13">
    <source>
        <dbReference type="Proteomes" id="UP001140206"/>
    </source>
</evidence>
<keyword evidence="13" id="KW-1185">Reference proteome</keyword>
<dbReference type="GO" id="GO:0006952">
    <property type="term" value="P:defense response"/>
    <property type="evidence" value="ECO:0007669"/>
    <property type="project" value="UniProtKB-KW"/>
</dbReference>
<dbReference type="GO" id="GO:0005524">
    <property type="term" value="F:ATP binding"/>
    <property type="evidence" value="ECO:0007669"/>
    <property type="project" value="UniProtKB-KW"/>
</dbReference>
<dbReference type="InterPro" id="IPR041118">
    <property type="entry name" value="Rx_N"/>
</dbReference>
<dbReference type="PANTHER" id="PTHR36766:SF45">
    <property type="entry name" value="NB-ARC DOMAIN-CONTAINING PROTEIN"/>
    <property type="match status" value="1"/>
</dbReference>
<dbReference type="Pfam" id="PF25019">
    <property type="entry name" value="LRR_R13L1-DRL21"/>
    <property type="match status" value="1"/>
</dbReference>
<dbReference type="InterPro" id="IPR002182">
    <property type="entry name" value="NB-ARC"/>
</dbReference>
<dbReference type="InterPro" id="IPR036388">
    <property type="entry name" value="WH-like_DNA-bd_sf"/>
</dbReference>
<feature type="compositionally biased region" description="Basic and acidic residues" evidence="7">
    <location>
        <begin position="208"/>
        <end position="242"/>
    </location>
</feature>
<evidence type="ECO:0000256" key="1">
    <source>
        <dbReference type="ARBA" id="ARBA00008894"/>
    </source>
</evidence>
<dbReference type="Pfam" id="PF18052">
    <property type="entry name" value="Rx_N"/>
    <property type="match status" value="1"/>
</dbReference>
<dbReference type="Gene3D" id="1.10.8.430">
    <property type="entry name" value="Helical domain of apoptotic protease-activating factors"/>
    <property type="match status" value="1"/>
</dbReference>
<evidence type="ECO:0000256" key="7">
    <source>
        <dbReference type="SAM" id="MobiDB-lite"/>
    </source>
</evidence>
<feature type="region of interest" description="Disordered" evidence="7">
    <location>
        <begin position="208"/>
        <end position="260"/>
    </location>
</feature>
<dbReference type="EMBL" id="JAMFTS010000001">
    <property type="protein sequence ID" value="KAJ4813226.1"/>
    <property type="molecule type" value="Genomic_DNA"/>
</dbReference>
<evidence type="ECO:0000259" key="11">
    <source>
        <dbReference type="Pfam" id="PF25019"/>
    </source>
</evidence>
<keyword evidence="6" id="KW-0067">ATP-binding</keyword>
<evidence type="ECO:0000259" key="8">
    <source>
        <dbReference type="Pfam" id="PF00931"/>
    </source>
</evidence>
<dbReference type="InterPro" id="IPR056789">
    <property type="entry name" value="LRR_R13L1-DRL21"/>
</dbReference>
<dbReference type="SUPFAM" id="SSF52540">
    <property type="entry name" value="P-loop containing nucleoside triphosphate hydrolases"/>
    <property type="match status" value="1"/>
</dbReference>
<dbReference type="Pfam" id="PF23559">
    <property type="entry name" value="WHD_DRP"/>
    <property type="match status" value="1"/>
</dbReference>
<keyword evidence="4" id="KW-0547">Nucleotide-binding</keyword>
<dbReference type="Gene3D" id="3.40.50.300">
    <property type="entry name" value="P-loop containing nucleotide triphosphate hydrolases"/>
    <property type="match status" value="1"/>
</dbReference>
<dbReference type="Proteomes" id="UP001140206">
    <property type="component" value="Chromosome 1"/>
</dbReference>
<keyword evidence="3" id="KW-0677">Repeat</keyword>
<dbReference type="Gene3D" id="3.80.10.10">
    <property type="entry name" value="Ribonuclease Inhibitor"/>
    <property type="match status" value="2"/>
</dbReference>
<dbReference type="InterPro" id="IPR042197">
    <property type="entry name" value="Apaf_helical"/>
</dbReference>
<comment type="similarity">
    <text evidence="1">Belongs to the disease resistance NB-LRR family.</text>
</comment>
<dbReference type="PANTHER" id="PTHR36766">
    <property type="entry name" value="PLANT BROAD-SPECTRUM MILDEW RESISTANCE PROTEIN RPW8"/>
    <property type="match status" value="1"/>
</dbReference>
<feature type="domain" description="Disease resistance protein winged helix" evidence="10">
    <location>
        <begin position="548"/>
        <end position="622"/>
    </location>
</feature>
<evidence type="ECO:0000259" key="9">
    <source>
        <dbReference type="Pfam" id="PF18052"/>
    </source>
</evidence>
<name>A0AAV8HBZ1_9POAL</name>